<keyword evidence="10" id="KW-1185">Reference proteome</keyword>
<dbReference type="GO" id="GO:0016020">
    <property type="term" value="C:membrane"/>
    <property type="evidence" value="ECO:0007669"/>
    <property type="project" value="UniProtKB-SubCell"/>
</dbReference>
<proteinExistence type="inferred from homology"/>
<dbReference type="InterPro" id="IPR052337">
    <property type="entry name" value="SAT4-like"/>
</dbReference>
<feature type="transmembrane region" description="Helical" evidence="7">
    <location>
        <begin position="234"/>
        <end position="255"/>
    </location>
</feature>
<evidence type="ECO:0000313" key="10">
    <source>
        <dbReference type="Proteomes" id="UP000183809"/>
    </source>
</evidence>
<comment type="caution">
    <text evidence="9">The sequence shown here is derived from an EMBL/GenBank/DDBJ whole genome shotgun (WGS) entry which is preliminary data.</text>
</comment>
<organism evidence="9 10">
    <name type="scientific">Diplodia corticola</name>
    <dbReference type="NCBI Taxonomy" id="236234"/>
    <lineage>
        <taxon>Eukaryota</taxon>
        <taxon>Fungi</taxon>
        <taxon>Dikarya</taxon>
        <taxon>Ascomycota</taxon>
        <taxon>Pezizomycotina</taxon>
        <taxon>Dothideomycetes</taxon>
        <taxon>Dothideomycetes incertae sedis</taxon>
        <taxon>Botryosphaeriales</taxon>
        <taxon>Botryosphaeriaceae</taxon>
        <taxon>Diplodia</taxon>
    </lineage>
</organism>
<dbReference type="GeneID" id="31010235"/>
<keyword evidence="3 7" id="KW-1133">Transmembrane helix</keyword>
<feature type="transmembrane region" description="Helical" evidence="7">
    <location>
        <begin position="65"/>
        <end position="85"/>
    </location>
</feature>
<feature type="transmembrane region" description="Helical" evidence="7">
    <location>
        <begin position="202"/>
        <end position="222"/>
    </location>
</feature>
<dbReference type="Pfam" id="PF20684">
    <property type="entry name" value="Fung_rhodopsin"/>
    <property type="match status" value="1"/>
</dbReference>
<feature type="domain" description="Rhodopsin" evidence="8">
    <location>
        <begin position="49"/>
        <end position="295"/>
    </location>
</feature>
<evidence type="ECO:0000256" key="5">
    <source>
        <dbReference type="ARBA" id="ARBA00038359"/>
    </source>
</evidence>
<dbReference type="PANTHER" id="PTHR33048:SF92">
    <property type="entry name" value="INTEGRAL MEMBRANE PROTEIN"/>
    <property type="match status" value="1"/>
</dbReference>
<name>A0A1J9SJZ7_9PEZI</name>
<gene>
    <name evidence="9" type="ORF">BKCO1_1000565</name>
</gene>
<dbReference type="OrthoDB" id="444631at2759"/>
<keyword evidence="4 7" id="KW-0472">Membrane</keyword>
<dbReference type="RefSeq" id="XP_020135514.1">
    <property type="nucleotide sequence ID" value="XM_020269976.1"/>
</dbReference>
<accession>A0A1J9SJZ7</accession>
<feature type="compositionally biased region" description="Polar residues" evidence="6">
    <location>
        <begin position="343"/>
        <end position="353"/>
    </location>
</feature>
<evidence type="ECO:0000256" key="1">
    <source>
        <dbReference type="ARBA" id="ARBA00004141"/>
    </source>
</evidence>
<evidence type="ECO:0000256" key="2">
    <source>
        <dbReference type="ARBA" id="ARBA00022692"/>
    </source>
</evidence>
<dbReference type="Proteomes" id="UP000183809">
    <property type="component" value="Unassembled WGS sequence"/>
</dbReference>
<reference evidence="9 10" key="1">
    <citation type="submission" date="2016-10" db="EMBL/GenBank/DDBJ databases">
        <title>Proteomics and genomics reveal pathogen-plant mechanisms compatible with a hemibiotrophic lifestyle of Diplodia corticola.</title>
        <authorList>
            <person name="Fernandes I."/>
            <person name="De Jonge R."/>
            <person name="Van De Peer Y."/>
            <person name="Devreese B."/>
            <person name="Alves A."/>
            <person name="Esteves A.C."/>
        </authorList>
    </citation>
    <scope>NUCLEOTIDE SEQUENCE [LARGE SCALE GENOMIC DNA]</scope>
    <source>
        <strain evidence="9 10">CBS 112549</strain>
    </source>
</reference>
<feature type="transmembrane region" description="Helical" evidence="7">
    <location>
        <begin position="119"/>
        <end position="143"/>
    </location>
</feature>
<evidence type="ECO:0000259" key="8">
    <source>
        <dbReference type="Pfam" id="PF20684"/>
    </source>
</evidence>
<feature type="transmembrane region" description="Helical" evidence="7">
    <location>
        <begin position="155"/>
        <end position="182"/>
    </location>
</feature>
<evidence type="ECO:0000256" key="6">
    <source>
        <dbReference type="SAM" id="MobiDB-lite"/>
    </source>
</evidence>
<evidence type="ECO:0000313" key="9">
    <source>
        <dbReference type="EMBL" id="OJD40671.1"/>
    </source>
</evidence>
<comment type="subcellular location">
    <subcellularLocation>
        <location evidence="1">Membrane</location>
        <topology evidence="1">Multi-pass membrane protein</topology>
    </subcellularLocation>
</comment>
<evidence type="ECO:0000256" key="4">
    <source>
        <dbReference type="ARBA" id="ARBA00023136"/>
    </source>
</evidence>
<dbReference type="AlphaFoldDB" id="A0A1J9SJZ7"/>
<sequence>MSSWATPTNETLYGEARQNAIDNAGIVSRKAFEVNIGLFTGLAVITVVVRFIIRLQYMRRLLLDDCFLLFAAACLVTSMAVVYWYTSELYLVEALNTIPTKVIVLTDEVLPLLDSNKKIQIFLGTNWSAIFAVKFSFLAYFKALVWNISPRLKTYFWFVVTFTGLSWAFLVSEGFILCPYFGMEGVKCMPNTPRVLNISLTSTVTILDVVTDILVVTFPIIIIHRAHMSRRQKIGLGTFLSLSLVMVIIAMVRIVGSVRGDGANLDVAWEFFWQQLEACVAVMMGSVTAFRGVFSRGDDRSGASPGPGESRDALVRRRPSRRWWWRRGSTGKPGARLDEESGTVDSPLSQQSVEPKHYGGNAEQ</sequence>
<protein>
    <submittedName>
        <fullName evidence="9">Integral membrane</fullName>
    </submittedName>
</protein>
<dbReference type="PANTHER" id="PTHR33048">
    <property type="entry name" value="PTH11-LIKE INTEGRAL MEMBRANE PROTEIN (AFU_ORTHOLOGUE AFUA_5G11245)"/>
    <property type="match status" value="1"/>
</dbReference>
<feature type="transmembrane region" description="Helical" evidence="7">
    <location>
        <begin position="275"/>
        <end position="294"/>
    </location>
</feature>
<dbReference type="STRING" id="236234.A0A1J9SJZ7"/>
<evidence type="ECO:0000256" key="7">
    <source>
        <dbReference type="SAM" id="Phobius"/>
    </source>
</evidence>
<feature type="region of interest" description="Disordered" evidence="6">
    <location>
        <begin position="325"/>
        <end position="364"/>
    </location>
</feature>
<evidence type="ECO:0000256" key="3">
    <source>
        <dbReference type="ARBA" id="ARBA00022989"/>
    </source>
</evidence>
<comment type="similarity">
    <text evidence="5">Belongs to the SAT4 family.</text>
</comment>
<dbReference type="InterPro" id="IPR049326">
    <property type="entry name" value="Rhodopsin_dom_fungi"/>
</dbReference>
<keyword evidence="2 7" id="KW-0812">Transmembrane</keyword>
<feature type="transmembrane region" description="Helical" evidence="7">
    <location>
        <begin position="36"/>
        <end position="53"/>
    </location>
</feature>
<dbReference type="EMBL" id="MNUE01000001">
    <property type="protein sequence ID" value="OJD40671.1"/>
    <property type="molecule type" value="Genomic_DNA"/>
</dbReference>